<dbReference type="Proteomes" id="UP000006683">
    <property type="component" value="Chromosome"/>
</dbReference>
<keyword evidence="5" id="KW-0012">Acyltransferase</keyword>
<evidence type="ECO:0000313" key="5">
    <source>
        <dbReference type="EMBL" id="ADN75579.1"/>
    </source>
</evidence>
<dbReference type="InterPro" id="IPR050087">
    <property type="entry name" value="AON_synthase_class-II"/>
</dbReference>
<dbReference type="Gene3D" id="3.40.640.10">
    <property type="entry name" value="Type I PLP-dependent aspartate aminotransferase-like (Major domain)"/>
    <property type="match status" value="1"/>
</dbReference>
<keyword evidence="6" id="KW-1185">Reference proteome</keyword>
<dbReference type="InterPro" id="IPR015424">
    <property type="entry name" value="PyrdxlP-dep_Trfase"/>
</dbReference>
<dbReference type="OrthoDB" id="9807157at2"/>
<organism evidence="5 6">
    <name type="scientific">Ferrimonas balearica (strain DSM 9799 / CCM 4581 / KCTC 23876 / PAT)</name>
    <dbReference type="NCBI Taxonomy" id="550540"/>
    <lineage>
        <taxon>Bacteria</taxon>
        <taxon>Pseudomonadati</taxon>
        <taxon>Pseudomonadota</taxon>
        <taxon>Gammaproteobacteria</taxon>
        <taxon>Alteromonadales</taxon>
        <taxon>Ferrimonadaceae</taxon>
        <taxon>Ferrimonas</taxon>
    </lineage>
</organism>
<protein>
    <submittedName>
        <fullName evidence="5">8-amino-7-oxononanoate synthase</fullName>
        <ecNumber evidence="5">2.3.1.47</ecNumber>
    </submittedName>
</protein>
<dbReference type="RefSeq" id="WP_013344885.1">
    <property type="nucleotide sequence ID" value="NC_014541.1"/>
</dbReference>
<dbReference type="InterPro" id="IPR004839">
    <property type="entry name" value="Aminotransferase_I/II_large"/>
</dbReference>
<dbReference type="PANTHER" id="PTHR13693:SF100">
    <property type="entry name" value="8-AMINO-7-OXONONANOATE SYNTHASE"/>
    <property type="match status" value="1"/>
</dbReference>
<dbReference type="InterPro" id="IPR015421">
    <property type="entry name" value="PyrdxlP-dep_Trfase_major"/>
</dbReference>
<dbReference type="EC" id="2.3.1.47" evidence="5"/>
<dbReference type="GeneID" id="67181595"/>
<reference evidence="5 6" key="1">
    <citation type="journal article" date="2010" name="Stand. Genomic Sci.">
        <title>Complete genome sequence of Ferrimonas balearica type strain (PAT).</title>
        <authorList>
            <person name="Nolan M."/>
            <person name="Sikorski J."/>
            <person name="Davenport K."/>
            <person name="Lucas S."/>
            <person name="Glavina Del Rio T."/>
            <person name="Tice H."/>
            <person name="Cheng J."/>
            <person name="Goodwin L."/>
            <person name="Pitluck S."/>
            <person name="Liolios K."/>
            <person name="Ivanova N."/>
            <person name="Mavromatis K."/>
            <person name="Ovchinnikova G."/>
            <person name="Pati A."/>
            <person name="Chen A."/>
            <person name="Palaniappan K."/>
            <person name="Land M."/>
            <person name="Hauser L."/>
            <person name="Chang Y."/>
            <person name="Jeffries C."/>
            <person name="Tapia R."/>
            <person name="Brettin T."/>
            <person name="Detter J."/>
            <person name="Han C."/>
            <person name="Yasawong M."/>
            <person name="Rohde M."/>
            <person name="Tindall B."/>
            <person name="Goker M."/>
            <person name="Woyke T."/>
            <person name="Bristow J."/>
            <person name="Eisen J."/>
            <person name="Markowitz V."/>
            <person name="Hugenholtz P."/>
            <person name="Kyrpides N."/>
            <person name="Klenk H."/>
            <person name="Lapidus A."/>
        </authorList>
    </citation>
    <scope>NUCLEOTIDE SEQUENCE [LARGE SCALE GENOMIC DNA]</scope>
    <source>
        <strain evidence="6">DSM 9799 / CCM 4581 / KCTC 23876 / PAT</strain>
    </source>
</reference>
<dbReference type="GO" id="GO:0008710">
    <property type="term" value="F:8-amino-7-oxononanoate synthase activity"/>
    <property type="evidence" value="ECO:0007669"/>
    <property type="project" value="UniProtKB-EC"/>
</dbReference>
<evidence type="ECO:0000313" key="6">
    <source>
        <dbReference type="Proteomes" id="UP000006683"/>
    </source>
</evidence>
<dbReference type="PANTHER" id="PTHR13693">
    <property type="entry name" value="CLASS II AMINOTRANSFERASE/8-AMINO-7-OXONONANOATE SYNTHASE"/>
    <property type="match status" value="1"/>
</dbReference>
<keyword evidence="2 5" id="KW-0808">Transferase</keyword>
<dbReference type="EMBL" id="CP002209">
    <property type="protein sequence ID" value="ADN75579.1"/>
    <property type="molecule type" value="Genomic_DNA"/>
</dbReference>
<dbReference type="AlphaFoldDB" id="E1SMP0"/>
<dbReference type="eggNOG" id="COG0156">
    <property type="taxonomic scope" value="Bacteria"/>
</dbReference>
<dbReference type="InterPro" id="IPR015422">
    <property type="entry name" value="PyrdxlP-dep_Trfase_small"/>
</dbReference>
<proteinExistence type="predicted"/>
<evidence type="ECO:0000256" key="1">
    <source>
        <dbReference type="ARBA" id="ARBA00001933"/>
    </source>
</evidence>
<feature type="domain" description="Aminotransferase class I/classII large" evidence="4">
    <location>
        <begin position="46"/>
        <end position="367"/>
    </location>
</feature>
<comment type="cofactor">
    <cofactor evidence="1">
        <name>pyridoxal 5'-phosphate</name>
        <dbReference type="ChEBI" id="CHEBI:597326"/>
    </cofactor>
</comment>
<dbReference type="KEGG" id="fbl:Fbal_1375"/>
<dbReference type="Gene3D" id="3.90.1150.10">
    <property type="entry name" value="Aspartate Aminotransferase, domain 1"/>
    <property type="match status" value="1"/>
</dbReference>
<dbReference type="SUPFAM" id="SSF53383">
    <property type="entry name" value="PLP-dependent transferases"/>
    <property type="match status" value="1"/>
</dbReference>
<dbReference type="Pfam" id="PF00155">
    <property type="entry name" value="Aminotran_1_2"/>
    <property type="match status" value="1"/>
</dbReference>
<dbReference type="GO" id="GO:0009102">
    <property type="term" value="P:biotin biosynthetic process"/>
    <property type="evidence" value="ECO:0007669"/>
    <property type="project" value="TreeGrafter"/>
</dbReference>
<evidence type="ECO:0000256" key="3">
    <source>
        <dbReference type="ARBA" id="ARBA00022898"/>
    </source>
</evidence>
<dbReference type="GO" id="GO:0030170">
    <property type="term" value="F:pyridoxal phosphate binding"/>
    <property type="evidence" value="ECO:0007669"/>
    <property type="project" value="InterPro"/>
</dbReference>
<dbReference type="HOGENOM" id="CLU_015846_11_2_6"/>
<name>E1SMP0_FERBD</name>
<gene>
    <name evidence="5" type="ordered locus">Fbal_1375</name>
</gene>
<accession>E1SMP0</accession>
<evidence type="ECO:0000256" key="2">
    <source>
        <dbReference type="ARBA" id="ARBA00022679"/>
    </source>
</evidence>
<dbReference type="STRING" id="550540.Fbal_1375"/>
<keyword evidence="3" id="KW-0663">Pyridoxal phosphate</keyword>
<evidence type="ECO:0000259" key="4">
    <source>
        <dbReference type="Pfam" id="PF00155"/>
    </source>
</evidence>
<sequence length="376" mass="40460">MPPIDPFQQRAQADRARREAQGLWRQRRVIESCDGRTLLHQGRRYLQFASNDYLNLALGGASPSAEGAGASPLVTGQHRAHAELEQQLCALTGYPAALLFSSGFAANSAPFSLLQSGDRVLADKLSHASLIDGALASPATLRRFPHNDMDTLGHWLAQADSPTLVVSESVFSMDGDRAPMAEMVALCQRHGALSWLDDAHGFGVIGESGLGAVESARPDLLTLTFGKVLGAQGAALLGPQWLIDALLQSARHYIYSTALSVDQARRVSHQLSRLFEPEHRQRLWRNIDRFHALAKSAGLPALASDSAIVPVIIGDNERTLAVADKLKEAGIWVPAIRPPTVPKGQGRLRIVLTAAHTEADIERLVATLAGILEEGA</sequence>